<protein>
    <submittedName>
        <fullName evidence="1">Uncharacterized protein</fullName>
    </submittedName>
</protein>
<sequence length="191" mass="22720">MTVQWKTRDNLLDVSAGSAFRSDVYKAYYNSESFDKKEPYYLNWETQDVHELLNALRDQPVVDRKKLSPGASKLADFLMVDFDNYHQREEEKARMLELEKKEYVALLKSIVAGITADPKRYKCDAFLTRYRWMYSCKNFIPETYSLVKLFKYVDDVPLIYNHSDGRKWVWVRLDGDISGLFMASINMEYWR</sequence>
<dbReference type="EMBL" id="MK072261">
    <property type="protein sequence ID" value="AYV81157.1"/>
    <property type="molecule type" value="Genomic_DNA"/>
</dbReference>
<gene>
    <name evidence="1" type="ORF">Harvfovirus19_2</name>
</gene>
<organism evidence="1">
    <name type="scientific">Harvfovirus sp</name>
    <dbReference type="NCBI Taxonomy" id="2487768"/>
    <lineage>
        <taxon>Viruses</taxon>
        <taxon>Varidnaviria</taxon>
        <taxon>Bamfordvirae</taxon>
        <taxon>Nucleocytoviricota</taxon>
        <taxon>Megaviricetes</taxon>
        <taxon>Imitervirales</taxon>
        <taxon>Mimiviridae</taxon>
        <taxon>Klosneuvirinae</taxon>
    </lineage>
</organism>
<accession>A0A3G5A1R3</accession>
<proteinExistence type="predicted"/>
<name>A0A3G5A1R3_9VIRU</name>
<reference evidence="1" key="1">
    <citation type="submission" date="2018-10" db="EMBL/GenBank/DDBJ databases">
        <title>Hidden diversity of soil giant viruses.</title>
        <authorList>
            <person name="Schulz F."/>
            <person name="Alteio L."/>
            <person name="Goudeau D."/>
            <person name="Ryan E.M."/>
            <person name="Malmstrom R.R."/>
            <person name="Blanchard J."/>
            <person name="Woyke T."/>
        </authorList>
    </citation>
    <scope>NUCLEOTIDE SEQUENCE</scope>
    <source>
        <strain evidence="1">HAV1</strain>
    </source>
</reference>
<evidence type="ECO:0000313" key="1">
    <source>
        <dbReference type="EMBL" id="AYV81157.1"/>
    </source>
</evidence>